<dbReference type="GO" id="GO:0051536">
    <property type="term" value="F:iron-sulfur cluster binding"/>
    <property type="evidence" value="ECO:0007669"/>
    <property type="project" value="UniProtKB-KW"/>
</dbReference>
<evidence type="ECO:0000256" key="12">
    <source>
        <dbReference type="ARBA" id="ARBA00044969"/>
    </source>
</evidence>
<reference evidence="15" key="2">
    <citation type="journal article" date="2021" name="PeerJ">
        <title>Extensive microbial diversity within the chicken gut microbiome revealed by metagenomics and culture.</title>
        <authorList>
            <person name="Gilroy R."/>
            <person name="Ravi A."/>
            <person name="Getino M."/>
            <person name="Pursley I."/>
            <person name="Horton D.L."/>
            <person name="Alikhan N.F."/>
            <person name="Baker D."/>
            <person name="Gharbi K."/>
            <person name="Hall N."/>
            <person name="Watson M."/>
            <person name="Adriaenssens E.M."/>
            <person name="Foster-Nyarko E."/>
            <person name="Jarju S."/>
            <person name="Secka A."/>
            <person name="Antonio M."/>
            <person name="Oren A."/>
            <person name="Chaudhuri R.R."/>
            <person name="La Ragione R."/>
            <person name="Hildebrand F."/>
            <person name="Pallen M.J."/>
        </authorList>
    </citation>
    <scope>NUCLEOTIDE SEQUENCE</scope>
    <source>
        <strain evidence="15">14700</strain>
    </source>
</reference>
<comment type="similarity">
    <text evidence="11">Belongs to the helicase family. DinG subfamily.</text>
</comment>
<dbReference type="InterPro" id="IPR014013">
    <property type="entry name" value="Helic_SF1/SF2_ATP-bd_DinG/Rad3"/>
</dbReference>
<keyword evidence="7" id="KW-0408">Iron</keyword>
<dbReference type="EC" id="5.6.2.3" evidence="12"/>
<dbReference type="SMART" id="SM00491">
    <property type="entry name" value="HELICc2"/>
    <property type="match status" value="1"/>
</dbReference>
<dbReference type="GO" id="GO:0046872">
    <property type="term" value="F:metal ion binding"/>
    <property type="evidence" value="ECO:0007669"/>
    <property type="project" value="UniProtKB-KW"/>
</dbReference>
<dbReference type="InterPro" id="IPR045028">
    <property type="entry name" value="DinG/Rad3-like"/>
</dbReference>
<accession>A0A9D9IA57</accession>
<feature type="domain" description="Helicase ATP-binding" evidence="14">
    <location>
        <begin position="13"/>
        <end position="302"/>
    </location>
</feature>
<evidence type="ECO:0000256" key="7">
    <source>
        <dbReference type="ARBA" id="ARBA00023004"/>
    </source>
</evidence>
<dbReference type="InterPro" id="IPR010614">
    <property type="entry name" value="RAD3-like_helicase_DEAD"/>
</dbReference>
<keyword evidence="6" id="KW-0067">ATP-binding</keyword>
<keyword evidence="4" id="KW-0378">Hydrolase</keyword>
<evidence type="ECO:0000256" key="10">
    <source>
        <dbReference type="ARBA" id="ARBA00023235"/>
    </source>
</evidence>
<dbReference type="Pfam" id="PF00270">
    <property type="entry name" value="DEAD"/>
    <property type="match status" value="1"/>
</dbReference>
<evidence type="ECO:0000256" key="1">
    <source>
        <dbReference type="ARBA" id="ARBA00001966"/>
    </source>
</evidence>
<keyword evidence="5 15" id="KW-0347">Helicase</keyword>
<keyword evidence="2" id="KW-0479">Metal-binding</keyword>
<dbReference type="Pfam" id="PF06733">
    <property type="entry name" value="DEAD_2"/>
    <property type="match status" value="1"/>
</dbReference>
<evidence type="ECO:0000313" key="16">
    <source>
        <dbReference type="Proteomes" id="UP000810292"/>
    </source>
</evidence>
<comment type="caution">
    <text evidence="15">The sequence shown here is derived from an EMBL/GenBank/DDBJ whole genome shotgun (WGS) entry which is preliminary data.</text>
</comment>
<gene>
    <name evidence="15" type="ORF">IAA72_01630</name>
</gene>
<dbReference type="SMART" id="SM00487">
    <property type="entry name" value="DEXDc"/>
    <property type="match status" value="1"/>
</dbReference>
<dbReference type="PANTHER" id="PTHR11472">
    <property type="entry name" value="DNA REPAIR DEAD HELICASE RAD3/XP-D SUBFAMILY MEMBER"/>
    <property type="match status" value="1"/>
</dbReference>
<evidence type="ECO:0000256" key="4">
    <source>
        <dbReference type="ARBA" id="ARBA00022801"/>
    </source>
</evidence>
<dbReference type="GO" id="GO:0043139">
    <property type="term" value="F:5'-3' DNA helicase activity"/>
    <property type="evidence" value="ECO:0007669"/>
    <property type="project" value="UniProtKB-EC"/>
</dbReference>
<keyword evidence="8" id="KW-0411">Iron-sulfur</keyword>
<dbReference type="InterPro" id="IPR006555">
    <property type="entry name" value="ATP-dep_Helicase_C"/>
</dbReference>
<name>A0A9D9IA57_9SPIO</name>
<dbReference type="InterPro" id="IPR014001">
    <property type="entry name" value="Helicase_ATP-bd"/>
</dbReference>
<dbReference type="EMBL" id="JADIMF010000023">
    <property type="protein sequence ID" value="MBO8468471.1"/>
    <property type="molecule type" value="Genomic_DNA"/>
</dbReference>
<organism evidence="15 16">
    <name type="scientific">Candidatus Ornithospirochaeta stercoravium</name>
    <dbReference type="NCBI Taxonomy" id="2840897"/>
    <lineage>
        <taxon>Bacteria</taxon>
        <taxon>Pseudomonadati</taxon>
        <taxon>Spirochaetota</taxon>
        <taxon>Spirochaetia</taxon>
        <taxon>Spirochaetales</taxon>
        <taxon>Spirochaetaceae</taxon>
        <taxon>Spirochaetaceae incertae sedis</taxon>
        <taxon>Candidatus Ornithospirochaeta</taxon>
    </lineage>
</organism>
<dbReference type="InterPro" id="IPR011545">
    <property type="entry name" value="DEAD/DEAH_box_helicase_dom"/>
</dbReference>
<comment type="cofactor">
    <cofactor evidence="1">
        <name>[4Fe-4S] cluster</name>
        <dbReference type="ChEBI" id="CHEBI:49883"/>
    </cofactor>
</comment>
<evidence type="ECO:0000259" key="14">
    <source>
        <dbReference type="PROSITE" id="PS51193"/>
    </source>
</evidence>
<dbReference type="SUPFAM" id="SSF52540">
    <property type="entry name" value="P-loop containing nucleoside triphosphate hydrolases"/>
    <property type="match status" value="1"/>
</dbReference>
<dbReference type="GO" id="GO:0016818">
    <property type="term" value="F:hydrolase activity, acting on acid anhydrides, in phosphorus-containing anhydrides"/>
    <property type="evidence" value="ECO:0007669"/>
    <property type="project" value="InterPro"/>
</dbReference>
<evidence type="ECO:0000313" key="15">
    <source>
        <dbReference type="EMBL" id="MBO8468471.1"/>
    </source>
</evidence>
<dbReference type="PROSITE" id="PS51193">
    <property type="entry name" value="HELICASE_ATP_BIND_2"/>
    <property type="match status" value="1"/>
</dbReference>
<evidence type="ECO:0000256" key="13">
    <source>
        <dbReference type="ARBA" id="ARBA00048954"/>
    </source>
</evidence>
<dbReference type="Proteomes" id="UP000810292">
    <property type="component" value="Unassembled WGS sequence"/>
</dbReference>
<comment type="catalytic activity">
    <reaction evidence="13">
        <text>ATP + H2O = ADP + phosphate + H(+)</text>
        <dbReference type="Rhea" id="RHEA:13065"/>
        <dbReference type="ChEBI" id="CHEBI:15377"/>
        <dbReference type="ChEBI" id="CHEBI:15378"/>
        <dbReference type="ChEBI" id="CHEBI:30616"/>
        <dbReference type="ChEBI" id="CHEBI:43474"/>
        <dbReference type="ChEBI" id="CHEBI:456216"/>
        <dbReference type="EC" id="5.6.2.3"/>
    </reaction>
</comment>
<evidence type="ECO:0000256" key="3">
    <source>
        <dbReference type="ARBA" id="ARBA00022741"/>
    </source>
</evidence>
<proteinExistence type="inferred from homology"/>
<evidence type="ECO:0000256" key="2">
    <source>
        <dbReference type="ARBA" id="ARBA00022723"/>
    </source>
</evidence>
<protein>
    <recommendedName>
        <fullName evidence="12">DNA 5'-3' helicase</fullName>
        <ecNumber evidence="12">5.6.2.3</ecNumber>
    </recommendedName>
</protein>
<dbReference type="Gene3D" id="3.40.50.300">
    <property type="entry name" value="P-loop containing nucleotide triphosphate hydrolases"/>
    <property type="match status" value="2"/>
</dbReference>
<evidence type="ECO:0000256" key="6">
    <source>
        <dbReference type="ARBA" id="ARBA00022840"/>
    </source>
</evidence>
<dbReference type="InterPro" id="IPR027417">
    <property type="entry name" value="P-loop_NTPase"/>
</dbReference>
<keyword evidence="9" id="KW-0238">DNA-binding</keyword>
<dbReference type="AlphaFoldDB" id="A0A9D9IA57"/>
<keyword evidence="10" id="KW-0413">Isomerase</keyword>
<evidence type="ECO:0000256" key="9">
    <source>
        <dbReference type="ARBA" id="ARBA00023125"/>
    </source>
</evidence>
<dbReference type="GO" id="GO:0003677">
    <property type="term" value="F:DNA binding"/>
    <property type="evidence" value="ECO:0007669"/>
    <property type="project" value="UniProtKB-KW"/>
</dbReference>
<evidence type="ECO:0000256" key="11">
    <source>
        <dbReference type="ARBA" id="ARBA00038058"/>
    </source>
</evidence>
<dbReference type="GO" id="GO:0005524">
    <property type="term" value="F:ATP binding"/>
    <property type="evidence" value="ECO:0007669"/>
    <property type="project" value="UniProtKB-KW"/>
</dbReference>
<dbReference type="GO" id="GO:0006139">
    <property type="term" value="P:nucleobase-containing compound metabolic process"/>
    <property type="evidence" value="ECO:0007669"/>
    <property type="project" value="InterPro"/>
</dbReference>
<reference evidence="15" key="1">
    <citation type="submission" date="2020-10" db="EMBL/GenBank/DDBJ databases">
        <authorList>
            <person name="Gilroy R."/>
        </authorList>
    </citation>
    <scope>NUCLEOTIDE SEQUENCE</scope>
    <source>
        <strain evidence="15">14700</strain>
    </source>
</reference>
<sequence>MIDVESVFSPDGELGQLLPSYSFRSGQVEMASLIAKALDERRHAEVEAGTGTGKSFAYLVPVFLSFEENSSRRFVIATSTITLQKQLYDKDIPLIKEALSSDAVVSVLYGRNNYLCLRRFSEARNEKSLLKELRSSSEKAFEEWVASTDTGAAADVPSPEIGRMFYDFVSDDKECMGHRCPYLSQCFYYEARRKAARSNIIVTNHHLLLIDAKARFDDEIDYSDDAILPSYSVCVMDEAHHIENEATDVMSEVYSSYRVLRTLDYLTRKEKRFGSASILDFLSTEEKERGSGKKAKDDIAHLRTLISDYDITLTELLSRYGKDNEVLFTPAFYRDNLREIEKGEAAAELMSSIAGAIYQGYSDKPSESNDIYVDLIKRYAHTLSHYADTLRTWMRFSRWDEYIPYSEEAPDGKPELHIAPMSTGPVLSKALVSHLDSMIYSSATLTVSSSFSYFENRSGLAEETGRALSGIFPSPFEYRKNLLLLLPQDATLFSNESSEEYTAYVARAVKAAIEASGGGALVLFTSKKMMKDVYFPLRNEIDGLMLQDDKVSKAQLLAEFRKKKDSSLFAVSSFWEGVDAPGDTLRLVVIVKLPFTVPSTPIVKARSEYLLKNEKSPFMEMTMPEATLKLKQGIGRLIRTETDRGVVLLLDGRILRKGYGRLMISSLPDCYIPEDTMLDNIGDKIERFLY</sequence>
<dbReference type="Pfam" id="PF13307">
    <property type="entry name" value="Helicase_C_2"/>
    <property type="match status" value="1"/>
</dbReference>
<keyword evidence="3" id="KW-0547">Nucleotide-binding</keyword>
<evidence type="ECO:0000256" key="5">
    <source>
        <dbReference type="ARBA" id="ARBA00022806"/>
    </source>
</evidence>
<dbReference type="PANTHER" id="PTHR11472:SF34">
    <property type="entry name" value="REGULATOR OF TELOMERE ELONGATION HELICASE 1"/>
    <property type="match status" value="1"/>
</dbReference>
<evidence type="ECO:0000256" key="8">
    <source>
        <dbReference type="ARBA" id="ARBA00023014"/>
    </source>
</evidence>